<dbReference type="PANTHER" id="PTHR13224">
    <property type="entry name" value="THYROID HORMONE RECEPTOR-ASSOCIATED PROTEIN-RELATED"/>
    <property type="match status" value="1"/>
</dbReference>
<keyword evidence="5 9" id="KW-0010">Activator</keyword>
<protein>
    <recommendedName>
        <fullName evidence="3 9">Mediator of RNA polymerase II transcription subunit 16</fullName>
    </recommendedName>
    <alternativeName>
        <fullName evidence="8 9">Mediator complex subunit 16</fullName>
    </alternativeName>
</protein>
<feature type="domain" description="Mediator complex subunit 16 C-terminal" evidence="11">
    <location>
        <begin position="807"/>
        <end position="922"/>
    </location>
</feature>
<dbReference type="Proteomes" id="UP000054383">
    <property type="component" value="Unassembled WGS sequence"/>
</dbReference>
<dbReference type="Pfam" id="PF20719">
    <property type="entry name" value="Med16_C"/>
    <property type="match status" value="1"/>
</dbReference>
<dbReference type="GO" id="GO:0045893">
    <property type="term" value="P:positive regulation of DNA-templated transcription"/>
    <property type="evidence" value="ECO:0007669"/>
    <property type="project" value="TreeGrafter"/>
</dbReference>
<keyword evidence="13" id="KW-1185">Reference proteome</keyword>
<dbReference type="InterPro" id="IPR048338">
    <property type="entry name" value="Mediator_Med16"/>
</dbReference>
<comment type="similarity">
    <text evidence="2 9">Belongs to the Mediator complex subunit 16 family.</text>
</comment>
<evidence type="ECO:0000313" key="13">
    <source>
        <dbReference type="Proteomes" id="UP000054383"/>
    </source>
</evidence>
<dbReference type="GO" id="GO:0016592">
    <property type="term" value="C:mediator complex"/>
    <property type="evidence" value="ECO:0007669"/>
    <property type="project" value="InterPro"/>
</dbReference>
<keyword evidence="7 9" id="KW-0539">Nucleus</keyword>
<dbReference type="Pfam" id="PF11635">
    <property type="entry name" value="Med16_N"/>
    <property type="match status" value="1"/>
</dbReference>
<dbReference type="EMBL" id="CVMT01000002">
    <property type="protein sequence ID" value="CRG85078.1"/>
    <property type="molecule type" value="Genomic_DNA"/>
</dbReference>
<dbReference type="InterPro" id="IPR021665">
    <property type="entry name" value="Mediator_Med16_N"/>
</dbReference>
<dbReference type="PANTHER" id="PTHR13224:SF6">
    <property type="entry name" value="MEDIATOR OF RNA POLYMERASE II TRANSCRIPTION SUBUNIT 16"/>
    <property type="match status" value="1"/>
</dbReference>
<evidence type="ECO:0000256" key="3">
    <source>
        <dbReference type="ARBA" id="ARBA00019614"/>
    </source>
</evidence>
<dbReference type="OrthoDB" id="4139168at2759"/>
<organism evidence="12 13">
    <name type="scientific">Talaromyces islandicus</name>
    <name type="common">Penicillium islandicum</name>
    <dbReference type="NCBI Taxonomy" id="28573"/>
    <lineage>
        <taxon>Eukaryota</taxon>
        <taxon>Fungi</taxon>
        <taxon>Dikarya</taxon>
        <taxon>Ascomycota</taxon>
        <taxon>Pezizomycotina</taxon>
        <taxon>Eurotiomycetes</taxon>
        <taxon>Eurotiomycetidae</taxon>
        <taxon>Eurotiales</taxon>
        <taxon>Trichocomaceae</taxon>
        <taxon>Talaromyces</taxon>
        <taxon>Talaromyces sect. Islandici</taxon>
    </lineage>
</organism>
<reference evidence="12 13" key="1">
    <citation type="submission" date="2015-04" db="EMBL/GenBank/DDBJ databases">
        <authorList>
            <person name="Syromyatnikov M.Y."/>
            <person name="Popov V.N."/>
        </authorList>
    </citation>
    <scope>NUCLEOTIDE SEQUENCE [LARGE SCALE GENOMIC DNA]</scope>
    <source>
        <strain evidence="12">WF-38-12</strain>
    </source>
</reference>
<dbReference type="STRING" id="28573.A0A0U1LPK1"/>
<name>A0A0U1LPK1_TALIS</name>
<evidence type="ECO:0000313" key="12">
    <source>
        <dbReference type="EMBL" id="CRG85078.1"/>
    </source>
</evidence>
<gene>
    <name evidence="9" type="primary">MED16</name>
    <name evidence="12" type="ORF">PISL3812_02217</name>
</gene>
<evidence type="ECO:0000256" key="7">
    <source>
        <dbReference type="ARBA" id="ARBA00023242"/>
    </source>
</evidence>
<evidence type="ECO:0000256" key="6">
    <source>
        <dbReference type="ARBA" id="ARBA00023163"/>
    </source>
</evidence>
<proteinExistence type="inferred from homology"/>
<evidence type="ECO:0000256" key="9">
    <source>
        <dbReference type="RuleBase" id="RU364149"/>
    </source>
</evidence>
<accession>A0A0U1LPK1</accession>
<feature type="domain" description="Mediator complex subunit Med16 N-terminal" evidence="10">
    <location>
        <begin position="141"/>
        <end position="474"/>
    </location>
</feature>
<keyword evidence="6 9" id="KW-0804">Transcription</keyword>
<comment type="function">
    <text evidence="9">Component of the Mediator complex, a coactivator involved in the regulated transcription of nearly all RNA polymerase II-dependent genes. Mediator functions as a bridge to convey information from gene-specific regulatory proteins to the basal RNA polymerase II transcription machinery. Mediator is recruited to promoters by direct interactions with regulatory proteins and serves as a scaffold for the assembly of a functional preinitiation complex with RNA polymerase II and the general transcription factors.</text>
</comment>
<dbReference type="AlphaFoldDB" id="A0A0U1LPK1"/>
<evidence type="ECO:0000259" key="10">
    <source>
        <dbReference type="Pfam" id="PF11635"/>
    </source>
</evidence>
<sequence>MPLIMDGSLDVDDLFGDPTSLDLGLPASQPTKGLAQRLDEMRVLGCCQKIAWSRLGCIAYISQDGLGVIIRHMLCNPSDGKWVLSDEYPLSQLSDVHAGQSLAHLTWNETGSDLAIFDTAGRISIFSISTALNNVSISRQTMLDPSDDNAQVVGTMWMNLNRAVPAFNQAAKLNGRWNYSPFQRKPIGPFHPAGKPALLCVTRAGIIKLIYQNPDNRWTEITAELKTISQSDRILTHAAFLATSNGILVATHSLLEKISLYRIDVTWTPPHWDQTQPKQMSGTLAFPVPAFNITHSKTENPGRIFKTNRDETGNLGEPAPYQNSLYQITSLDIIAGQPDHAGVSFSGPWILAIYSSPIQDTGHDVRQQAPPSSIIVRWQLESTTLSLHPVFEELVQKKAIAQNKTKVEIRRLEDILSDRYIVSVDQIEFGNVLAVTYDDSSISFFNPKTMDSFIGTNDPSTVTSMSQAGFHYPLDVSGLHTCFSPNGCIAVVLDGEWKARLRYMEHSFHTEGGLYDENKYSAGIAALALAFCRGCASEYSTDDIFTVIKRNIAPDAQNTVVSEVYRALPIHCNFTTEPDRLMQHHYVPRCLSMQAALGFQNSFTPRSLSSSVAWAILNFRHASVLFVYFLTYSKACKDQEPYDQDVLRMVHGNVKWALDLILYVLDDLFQLAQEFEPVLDDQEAFAQKVKSTSSLSLTLALSSMSRAFLHFICRGLRGLSSGHTMLPLSGDARAYYAEFFQMINNCPVPINIYEKFLAEIDNAVRFAYQGAGFEDNERRAPEKELLINCRIPAVLVPAVSTLFKQIIPDTKPQIDQMAMYLTDFSWLGLSTDRRTEYYRRTRQVDVLRKIPMGRSNLNDDAVAESSASQSNKDSTPISATHRRCIRCCEVSGEPSSPRTAQYYRLVLRMQLIRNCLCGGMWTFEAGPPSLNGAVQGQKGK</sequence>
<comment type="subcellular location">
    <subcellularLocation>
        <location evidence="1 9">Nucleus</location>
    </subcellularLocation>
</comment>
<evidence type="ECO:0000259" key="11">
    <source>
        <dbReference type="Pfam" id="PF20719"/>
    </source>
</evidence>
<evidence type="ECO:0000256" key="8">
    <source>
        <dbReference type="ARBA" id="ARBA00032015"/>
    </source>
</evidence>
<keyword evidence="4 9" id="KW-0805">Transcription regulation</keyword>
<evidence type="ECO:0000256" key="4">
    <source>
        <dbReference type="ARBA" id="ARBA00023015"/>
    </source>
</evidence>
<evidence type="ECO:0000256" key="5">
    <source>
        <dbReference type="ARBA" id="ARBA00023159"/>
    </source>
</evidence>
<dbReference type="OMA" id="FDTTWLG"/>
<evidence type="ECO:0000256" key="2">
    <source>
        <dbReference type="ARBA" id="ARBA00006543"/>
    </source>
</evidence>
<comment type="subunit">
    <text evidence="9">Component of the Mediator complex.</text>
</comment>
<evidence type="ECO:0000256" key="1">
    <source>
        <dbReference type="ARBA" id="ARBA00004123"/>
    </source>
</evidence>
<dbReference type="InterPro" id="IPR048339">
    <property type="entry name" value="Mediator_Med16_C"/>
</dbReference>